<feature type="region of interest" description="Disordered" evidence="1">
    <location>
        <begin position="1"/>
        <end position="41"/>
    </location>
</feature>
<accession>A0ABR0E2T8</accession>
<evidence type="ECO:0000256" key="1">
    <source>
        <dbReference type="SAM" id="MobiDB-lite"/>
    </source>
</evidence>
<proteinExistence type="predicted"/>
<keyword evidence="4" id="KW-1185">Reference proteome</keyword>
<evidence type="ECO:0000313" key="4">
    <source>
        <dbReference type="Proteomes" id="UP001305779"/>
    </source>
</evidence>
<evidence type="ECO:0000313" key="3">
    <source>
        <dbReference type="EMBL" id="KAK4495738.1"/>
    </source>
</evidence>
<dbReference type="PROSITE" id="PS50097">
    <property type="entry name" value="BTB"/>
    <property type="match status" value="1"/>
</dbReference>
<dbReference type="Proteomes" id="UP001305779">
    <property type="component" value="Unassembled WGS sequence"/>
</dbReference>
<reference evidence="3 4" key="1">
    <citation type="journal article" date="2023" name="G3 (Bethesda)">
        <title>A chromosome-level genome assembly of Zasmidium syzygii isolated from banana leaves.</title>
        <authorList>
            <person name="van Westerhoven A.C."/>
            <person name="Mehrabi R."/>
            <person name="Talebi R."/>
            <person name="Steentjes M.B.F."/>
            <person name="Corcolon B."/>
            <person name="Chong P.A."/>
            <person name="Kema G.H.J."/>
            <person name="Seidl M.F."/>
        </authorList>
    </citation>
    <scope>NUCLEOTIDE SEQUENCE [LARGE SCALE GENOMIC DNA]</scope>
    <source>
        <strain evidence="3 4">P124</strain>
    </source>
</reference>
<feature type="domain" description="BTB" evidence="2">
    <location>
        <begin position="97"/>
        <end position="167"/>
    </location>
</feature>
<feature type="region of interest" description="Disordered" evidence="1">
    <location>
        <begin position="72"/>
        <end position="92"/>
    </location>
</feature>
<protein>
    <recommendedName>
        <fullName evidence="2">BTB domain-containing protein</fullName>
    </recommendedName>
</protein>
<organism evidence="3 4">
    <name type="scientific">Zasmidium cellare</name>
    <name type="common">Wine cellar mold</name>
    <name type="synonym">Racodium cellare</name>
    <dbReference type="NCBI Taxonomy" id="395010"/>
    <lineage>
        <taxon>Eukaryota</taxon>
        <taxon>Fungi</taxon>
        <taxon>Dikarya</taxon>
        <taxon>Ascomycota</taxon>
        <taxon>Pezizomycotina</taxon>
        <taxon>Dothideomycetes</taxon>
        <taxon>Dothideomycetidae</taxon>
        <taxon>Mycosphaerellales</taxon>
        <taxon>Mycosphaerellaceae</taxon>
        <taxon>Zasmidium</taxon>
    </lineage>
</organism>
<comment type="caution">
    <text evidence="3">The sequence shown here is derived from an EMBL/GenBank/DDBJ whole genome shotgun (WGS) entry which is preliminary data.</text>
</comment>
<evidence type="ECO:0000259" key="2">
    <source>
        <dbReference type="PROSITE" id="PS50097"/>
    </source>
</evidence>
<dbReference type="InterPro" id="IPR011333">
    <property type="entry name" value="SKP1/BTB/POZ_sf"/>
</dbReference>
<dbReference type="InterPro" id="IPR000210">
    <property type="entry name" value="BTB/POZ_dom"/>
</dbReference>
<dbReference type="EMBL" id="JAXOVC010000011">
    <property type="protein sequence ID" value="KAK4495738.1"/>
    <property type="molecule type" value="Genomic_DNA"/>
</dbReference>
<name>A0ABR0E2T8_ZASCE</name>
<dbReference type="Gene3D" id="3.30.710.10">
    <property type="entry name" value="Potassium Channel Kv1.1, Chain A"/>
    <property type="match status" value="1"/>
</dbReference>
<sequence>MPRRKTQPSSGWGGEFPPPPTPPFGAGAYSGFGGIKQEDGTFPAIKQESGAPRAIKQEDGAPLARLAMHNASTFGKRRATSPPAGPRASQRAKLSNSMIAFKVGANPPETVHIHETLLPSNSKIFSSTLGGEPQEGGWKEIALVDEEAETFRLYKDWLYMETVCVRVTSITDMTWGDHSVEWTKLAKLYVLSLKFEDHKCCNAVMEAMIHKLEETDPQGRRWWPSDQNIAILYNGTSPGSPVRDLLLDAYLHFPAGADTLISLDDGLNHPAFLADLARALLKNREVECADDHFSSQGRRFFIGGRDEDQVMG</sequence>
<gene>
    <name evidence="3" type="ORF">PRZ48_013006</name>
</gene>